<feature type="compositionally biased region" description="Polar residues" evidence="5">
    <location>
        <begin position="69"/>
        <end position="78"/>
    </location>
</feature>
<feature type="compositionally biased region" description="Basic and acidic residues" evidence="5">
    <location>
        <begin position="331"/>
        <end position="341"/>
    </location>
</feature>
<dbReference type="RefSeq" id="XP_040642524.1">
    <property type="nucleotide sequence ID" value="XM_040778585.1"/>
</dbReference>
<accession>A0A017SPU9</accession>
<evidence type="ECO:0000256" key="2">
    <source>
        <dbReference type="ARBA" id="ARBA00022771"/>
    </source>
</evidence>
<organism evidence="7 8">
    <name type="scientific">Aspergillus ruber (strain CBS 135680)</name>
    <dbReference type="NCBI Taxonomy" id="1388766"/>
    <lineage>
        <taxon>Eukaryota</taxon>
        <taxon>Fungi</taxon>
        <taxon>Dikarya</taxon>
        <taxon>Ascomycota</taxon>
        <taxon>Pezizomycotina</taxon>
        <taxon>Eurotiomycetes</taxon>
        <taxon>Eurotiomycetidae</taxon>
        <taxon>Eurotiales</taxon>
        <taxon>Aspergillaceae</taxon>
        <taxon>Aspergillus</taxon>
        <taxon>Aspergillus subgen. Aspergillus</taxon>
    </lineage>
</organism>
<feature type="compositionally biased region" description="Polar residues" evidence="5">
    <location>
        <begin position="418"/>
        <end position="435"/>
    </location>
</feature>
<feature type="compositionally biased region" description="Polar residues" evidence="5">
    <location>
        <begin position="9"/>
        <end position="38"/>
    </location>
</feature>
<dbReference type="InterPro" id="IPR013083">
    <property type="entry name" value="Znf_RING/FYVE/PHD"/>
</dbReference>
<dbReference type="AlphaFoldDB" id="A0A017SPU9"/>
<proteinExistence type="predicted"/>
<evidence type="ECO:0000256" key="5">
    <source>
        <dbReference type="SAM" id="MobiDB-lite"/>
    </source>
</evidence>
<dbReference type="Gene3D" id="3.30.40.10">
    <property type="entry name" value="Zinc/RING finger domain, C3HC4 (zinc finger)"/>
    <property type="match status" value="1"/>
</dbReference>
<dbReference type="STRING" id="1388766.A0A017SPU9"/>
<keyword evidence="2 4" id="KW-0863">Zinc-finger</keyword>
<dbReference type="PROSITE" id="PS01359">
    <property type="entry name" value="ZF_PHD_1"/>
    <property type="match status" value="1"/>
</dbReference>
<feature type="region of interest" description="Disordered" evidence="5">
    <location>
        <begin position="7"/>
        <end position="160"/>
    </location>
</feature>
<gene>
    <name evidence="7" type="ORF">EURHEDRAFT_373922</name>
</gene>
<evidence type="ECO:0000256" key="1">
    <source>
        <dbReference type="ARBA" id="ARBA00022723"/>
    </source>
</evidence>
<feature type="compositionally biased region" description="Polar residues" evidence="5">
    <location>
        <begin position="628"/>
        <end position="640"/>
    </location>
</feature>
<dbReference type="GeneID" id="63693709"/>
<evidence type="ECO:0000313" key="7">
    <source>
        <dbReference type="EMBL" id="EYE98836.1"/>
    </source>
</evidence>
<feature type="domain" description="PHD-type" evidence="6">
    <location>
        <begin position="684"/>
        <end position="733"/>
    </location>
</feature>
<evidence type="ECO:0000256" key="4">
    <source>
        <dbReference type="PROSITE-ProRule" id="PRU00146"/>
    </source>
</evidence>
<dbReference type="InterPro" id="IPR001965">
    <property type="entry name" value="Znf_PHD"/>
</dbReference>
<feature type="compositionally biased region" description="Acidic residues" evidence="5">
    <location>
        <begin position="354"/>
        <end position="364"/>
    </location>
</feature>
<dbReference type="EMBL" id="KK088412">
    <property type="protein sequence ID" value="EYE98836.1"/>
    <property type="molecule type" value="Genomic_DNA"/>
</dbReference>
<protein>
    <recommendedName>
        <fullName evidence="6">PHD-type domain-containing protein</fullName>
    </recommendedName>
</protein>
<feature type="compositionally biased region" description="Polar residues" evidence="5">
    <location>
        <begin position="569"/>
        <end position="588"/>
    </location>
</feature>
<evidence type="ECO:0000256" key="3">
    <source>
        <dbReference type="ARBA" id="ARBA00022833"/>
    </source>
</evidence>
<keyword evidence="8" id="KW-1185">Reference proteome</keyword>
<name>A0A017SPU9_ASPRC</name>
<feature type="compositionally biased region" description="Basic and acidic residues" evidence="5">
    <location>
        <begin position="79"/>
        <end position="99"/>
    </location>
</feature>
<feature type="compositionally biased region" description="Polar residues" evidence="5">
    <location>
        <begin position="513"/>
        <end position="530"/>
    </location>
</feature>
<keyword evidence="1" id="KW-0479">Metal-binding</keyword>
<dbReference type="PROSITE" id="PS50016">
    <property type="entry name" value="ZF_PHD_2"/>
    <property type="match status" value="1"/>
</dbReference>
<feature type="region of interest" description="Disordered" evidence="5">
    <location>
        <begin position="449"/>
        <end position="676"/>
    </location>
</feature>
<dbReference type="HOGENOM" id="CLU_020023_0_0_1"/>
<feature type="region of interest" description="Disordered" evidence="5">
    <location>
        <begin position="267"/>
        <end position="435"/>
    </location>
</feature>
<sequence length="762" mass="82795">MLMKRFFKSSFNHPSGEPTTPTRTPTLFGDSTFQTPKLESSFYDPRITWDTSDPYASSPEFLRTPQRFGLNTPSNPLRQTDDADHLRSGIKVEETDTAKRIRAIKPNGGGSFGDDGPKSAKSAASMQTPPPSSASRRKVTGLEDDSAPGNHLETPSRFMGSSPRMLAHLQSSPDLFQLGSFDPSTSPFLPQAKLFWDDHLDHQQPGGDVGLSGTSNVDLFGSNGSNTLNHPTSTSAMHDPIIPQLPAIEGTVDLPEFHGSGFTLPPTTTATAGPADTAFFPAPFSTSPRLPSTRAEDPAMFLSSPARRFGGPQPTPEKKRLSKPTRQPYHHQTEESKREQLRQAQSLYRMQPPYEDEADDDDEDYTPRGVRPGLTRSLTQSSLSSSSHRPTLGSFSGAMASSSGIRKSPSKGRLSPVKQRNTLSRSNSVASSFPTRSPSVVLKIGKDGRAKAEMQTVPEVPTGLTDPITRLDFEGSTTESEYDGAEFSEYPAPSRQPSFTFSEAGRPMLARSDSGSRPVSKGSYSSTVASGPSGRASPWQGSSRGGSRRPQFPSYRPASSDDWRRTPSKRQTPVLNSDFTYGSSSSASDALAEPEEDSGDAQHALRKVLRERGRNPRPQMASYGARPTLSSRPPSMSHLRSSPPRFGTELDINSRHVPSSPTTMTDPDLATPITNRFSNYPSNGTRCVCNSMENGGHLMIQCESCNHWLHTKCVGLERSHLPSVYVCMFCAQTPSRQRVRGPLGVAGQAPPSPLAHKSVRLR</sequence>
<dbReference type="InterPro" id="IPR019787">
    <property type="entry name" value="Znf_PHD-finger"/>
</dbReference>
<evidence type="ECO:0000259" key="6">
    <source>
        <dbReference type="PROSITE" id="PS50016"/>
    </source>
</evidence>
<dbReference type="OrthoDB" id="436852at2759"/>
<feature type="compositionally biased region" description="Low complexity" evidence="5">
    <location>
        <begin position="267"/>
        <end position="286"/>
    </location>
</feature>
<dbReference type="SUPFAM" id="SSF57903">
    <property type="entry name" value="FYVE/PHD zinc finger"/>
    <property type="match status" value="1"/>
</dbReference>
<feature type="compositionally biased region" description="Low complexity" evidence="5">
    <location>
        <begin position="374"/>
        <end position="404"/>
    </location>
</feature>
<dbReference type="SMART" id="SM00249">
    <property type="entry name" value="PHD"/>
    <property type="match status" value="1"/>
</dbReference>
<feature type="region of interest" description="Disordered" evidence="5">
    <location>
        <begin position="741"/>
        <end position="762"/>
    </location>
</feature>
<dbReference type="InterPro" id="IPR011011">
    <property type="entry name" value="Znf_FYVE_PHD"/>
</dbReference>
<dbReference type="GO" id="GO:0008270">
    <property type="term" value="F:zinc ion binding"/>
    <property type="evidence" value="ECO:0007669"/>
    <property type="project" value="UniProtKB-KW"/>
</dbReference>
<dbReference type="Pfam" id="PF20826">
    <property type="entry name" value="PHD_5"/>
    <property type="match status" value="1"/>
</dbReference>
<dbReference type="InterPro" id="IPR019786">
    <property type="entry name" value="Zinc_finger_PHD-type_CS"/>
</dbReference>
<evidence type="ECO:0000313" key="8">
    <source>
        <dbReference type="Proteomes" id="UP000019804"/>
    </source>
</evidence>
<dbReference type="Proteomes" id="UP000019804">
    <property type="component" value="Unassembled WGS sequence"/>
</dbReference>
<keyword evidence="3" id="KW-0862">Zinc</keyword>
<reference evidence="8" key="1">
    <citation type="journal article" date="2014" name="Nat. Commun.">
        <title>Genomic adaptations of the halophilic Dead Sea filamentous fungus Eurotium rubrum.</title>
        <authorList>
            <person name="Kis-Papo T."/>
            <person name="Weig A.R."/>
            <person name="Riley R."/>
            <person name="Persoh D."/>
            <person name="Salamov A."/>
            <person name="Sun H."/>
            <person name="Lipzen A."/>
            <person name="Wasser S.P."/>
            <person name="Rambold G."/>
            <person name="Grigoriev I.V."/>
            <person name="Nevo E."/>
        </authorList>
    </citation>
    <scope>NUCLEOTIDE SEQUENCE [LARGE SCALE GENOMIC DNA]</scope>
    <source>
        <strain evidence="8">CBS 135680</strain>
    </source>
</reference>
<feature type="compositionally biased region" description="Polar residues" evidence="5">
    <location>
        <begin position="656"/>
        <end position="665"/>
    </location>
</feature>